<evidence type="ECO:0000256" key="5">
    <source>
        <dbReference type="SAM" id="SignalP"/>
    </source>
</evidence>
<sequence length="1075" mass="116952">MKAGRAFGCLFWALLYCVLYLDLTNASEDELLDFDFADSKDAASAIDDWQLADEKQSQQSDKKIEDNMLDFSVDLDEPEPEKLLPPYEWREKALHAALAKALTDRVLRQKFAEVLPILRVLSSQQRLALSALISAQMNAKQGHELRLEQVRMMFGDDKKLLLPIVFDLANLVKSSARKYIQMGSDLAAAALRHTPLQKRKDVLTVEETQQDDSLGTIDVSAKPDEDVASLEDFFDEMQSELLDPQMINEALQATPATVAKSQLSSNNNSTGSSSKRGQRVRRSANEFVHKLTRSVPLSVSEQQLLGGAAGRTIKLNTTAFQQPSEAATQPASSQPTTASETMNSSTLSYEEVEDLAFAGLNGTEVPLITADERNYQVNNGNSSSAEEPLPSPEELIAGPRYRLNSNKRHSQKTPAIKRKRVPSAVHSRGRPKTSASSHNPVVVSHKKCERFTNNMCIRTDDYPLEQIMGSIRRHKNAMSALLAEFYDKPNNNLEFGDEFDDYLINKKRREDEGSAGGMCQSVVRYARPQKAKAASGEWKYIVNTGQHTQTLRLEKCSNPGESCSYLAQSYRSHCSQVYNYHRLLSWDKVRGLHVDIFKVPTCCSCQVDGYRQQFPPLASIQSKDYSPGSYKLDNGNTNGYSTINEEDLDYNDESEEDDLGTSYAPYGSRDNNELSYLGSKKVRSKVPAPSSVGPYLSPPDDEDQYAGISGYKSHKSSSSPSYSSSASSKKYYSQLSRRRPQHNEPRVDVDMDLSPSESQAEQEVNVFGPPLAGEQQRVPLKRKRIYTSTTHTAAGAASAAGAAAAAAGGASSAARVRIPISQPQTTAATSSLPARTGTAAIATLGVSISAAPHAHQAAAVAPSGTVAAPNVALGAGQQRYYTNSKSRPRYYAPVTTTTDTAPAPSAFPGSAATPLPTTFYQQKQQQQQHQQSTALPQPPHVNSIYGESGNGNGNGTRRINYSYHPIIDFFEKNRRAETAAAAATAAVTPTQATHNTDYEMEESRHIEQRYPAVGMGAGMGIYQHAIPTTHERRIGFGAGAAAGGGGAGAGANVVGGAGSYGFANDNAWQPLVVDH</sequence>
<feature type="region of interest" description="Disordered" evidence="4">
    <location>
        <begin position="320"/>
        <end position="346"/>
    </location>
</feature>
<dbReference type="GO" id="GO:0045087">
    <property type="term" value="P:innate immune response"/>
    <property type="evidence" value="ECO:0007669"/>
    <property type="project" value="TreeGrafter"/>
</dbReference>
<reference evidence="8" key="1">
    <citation type="journal article" date="2021" name="Mol. Ecol. Resour.">
        <title>Phylogenomic analyses of the genus Drosophila reveals genomic signals of climate adaptation.</title>
        <authorList>
            <person name="Li F."/>
            <person name="Rane R.V."/>
            <person name="Luria V."/>
            <person name="Xiong Z."/>
            <person name="Chen J."/>
            <person name="Li Z."/>
            <person name="Catullo R.A."/>
            <person name="Griffin P.C."/>
            <person name="Schiffer M."/>
            <person name="Pearce S."/>
            <person name="Lee S.F."/>
            <person name="McElroy K."/>
            <person name="Stocker A."/>
            <person name="Shirriffs J."/>
            <person name="Cockerell F."/>
            <person name="Coppin C."/>
            <person name="Sgro C.M."/>
            <person name="Karger A."/>
            <person name="Cain J.W."/>
            <person name="Weber J.A."/>
            <person name="Santpere G."/>
            <person name="Kirschner M.W."/>
            <person name="Hoffmann A.A."/>
            <person name="Oakeshott J.G."/>
            <person name="Zhang G."/>
        </authorList>
    </citation>
    <scope>NUCLEOTIDE SEQUENCE</scope>
    <source>
        <strain evidence="8">BGI-SZ-2011g</strain>
    </source>
</reference>
<feature type="region of interest" description="Disordered" evidence="4">
    <location>
        <begin position="651"/>
        <end position="764"/>
    </location>
</feature>
<evidence type="ECO:0000259" key="6">
    <source>
        <dbReference type="Pfam" id="PF16077"/>
    </source>
</evidence>
<dbReference type="Gene3D" id="2.10.90.10">
    <property type="entry name" value="Cystine-knot cytokines"/>
    <property type="match status" value="1"/>
</dbReference>
<proteinExistence type="predicted"/>
<evidence type="ECO:0000256" key="1">
    <source>
        <dbReference type="ARBA" id="ARBA00022729"/>
    </source>
</evidence>
<dbReference type="SUPFAM" id="SSF57501">
    <property type="entry name" value="Cystine-knot cytokines"/>
    <property type="match status" value="1"/>
</dbReference>
<feature type="compositionally biased region" description="Low complexity" evidence="4">
    <location>
        <begin position="261"/>
        <end position="274"/>
    </location>
</feature>
<feature type="signal peptide" evidence="5">
    <location>
        <begin position="1"/>
        <end position="26"/>
    </location>
</feature>
<evidence type="ECO:0008006" key="10">
    <source>
        <dbReference type="Google" id="ProtNLM"/>
    </source>
</evidence>
<dbReference type="Pfam" id="PF24103">
    <property type="entry name" value="NT_N"/>
    <property type="match status" value="1"/>
</dbReference>
<dbReference type="InterPro" id="IPR032104">
    <property type="entry name" value="Spaetzle"/>
</dbReference>
<dbReference type="GO" id="GO:0021556">
    <property type="term" value="P:central nervous system formation"/>
    <property type="evidence" value="ECO:0007669"/>
    <property type="project" value="TreeGrafter"/>
</dbReference>
<dbReference type="FunFam" id="2.10.90.10:FF:000043">
    <property type="entry name" value="Neurotrophin 1, isoform A"/>
    <property type="match status" value="1"/>
</dbReference>
<feature type="region of interest" description="Disordered" evidence="4">
    <location>
        <begin position="920"/>
        <end position="941"/>
    </location>
</feature>
<name>A0AAD4PIQ5_9MUSC</name>
<evidence type="ECO:0000259" key="7">
    <source>
        <dbReference type="Pfam" id="PF24103"/>
    </source>
</evidence>
<dbReference type="AlphaFoldDB" id="A0AAD4PIQ5"/>
<keyword evidence="9" id="KW-1185">Reference proteome</keyword>
<keyword evidence="2" id="KW-1015">Disulfide bond</keyword>
<dbReference type="PANTHER" id="PTHR23199">
    <property type="entry name" value="NEUROTROPHIN 1-RELATED"/>
    <property type="match status" value="1"/>
</dbReference>
<dbReference type="InterPro" id="IPR052444">
    <property type="entry name" value="Spz/Toll_ligand-like"/>
</dbReference>
<gene>
    <name evidence="8" type="ORF">KR093_007919</name>
</gene>
<feature type="chain" id="PRO_5041926353" description="Neurotrophin 1" evidence="5">
    <location>
        <begin position="27"/>
        <end position="1075"/>
    </location>
</feature>
<accession>A0AAD4PIQ5</accession>
<feature type="compositionally biased region" description="Basic residues" evidence="4">
    <location>
        <begin position="405"/>
        <end position="431"/>
    </location>
</feature>
<feature type="compositionally biased region" description="Low complexity" evidence="4">
    <location>
        <begin position="921"/>
        <end position="931"/>
    </location>
</feature>
<keyword evidence="1 5" id="KW-0732">Signal</keyword>
<comment type="caution">
    <text evidence="8">The sequence shown here is derived from an EMBL/GenBank/DDBJ whole genome shotgun (WGS) entry which is preliminary data.</text>
</comment>
<dbReference type="PANTHER" id="PTHR23199:SF12">
    <property type="entry name" value="NEUROTROPHIN 1-RELATED"/>
    <property type="match status" value="1"/>
</dbReference>
<dbReference type="InterPro" id="IPR029034">
    <property type="entry name" value="Cystine-knot_cytokine"/>
</dbReference>
<dbReference type="Pfam" id="PF16077">
    <property type="entry name" value="Spaetzle"/>
    <property type="match status" value="1"/>
</dbReference>
<feature type="compositionally biased region" description="Low complexity" evidence="4">
    <location>
        <begin position="716"/>
        <end position="735"/>
    </location>
</feature>
<evidence type="ECO:0000256" key="4">
    <source>
        <dbReference type="SAM" id="MobiDB-lite"/>
    </source>
</evidence>
<feature type="compositionally biased region" description="Polar residues" evidence="4">
    <location>
        <begin position="634"/>
        <end position="643"/>
    </location>
</feature>
<feature type="domain" description="Neurotrophin 1 N-terminal" evidence="7">
    <location>
        <begin position="89"/>
        <end position="179"/>
    </location>
</feature>
<feature type="domain" description="Spaetzle" evidence="6">
    <location>
        <begin position="518"/>
        <end position="607"/>
    </location>
</feature>
<evidence type="ECO:0000313" key="9">
    <source>
        <dbReference type="Proteomes" id="UP001200034"/>
    </source>
</evidence>
<protein>
    <recommendedName>
        <fullName evidence="10">Neurotrophin 1</fullName>
    </recommendedName>
</protein>
<keyword evidence="3" id="KW-0325">Glycoprotein</keyword>
<dbReference type="GO" id="GO:0005615">
    <property type="term" value="C:extracellular space"/>
    <property type="evidence" value="ECO:0007669"/>
    <property type="project" value="UniProtKB-ARBA"/>
</dbReference>
<dbReference type="Proteomes" id="UP001200034">
    <property type="component" value="Unassembled WGS sequence"/>
</dbReference>
<evidence type="ECO:0000256" key="2">
    <source>
        <dbReference type="ARBA" id="ARBA00023157"/>
    </source>
</evidence>
<dbReference type="GO" id="GO:0005121">
    <property type="term" value="F:Toll binding"/>
    <property type="evidence" value="ECO:0007669"/>
    <property type="project" value="TreeGrafter"/>
</dbReference>
<dbReference type="EMBL" id="JAJJHW010002774">
    <property type="protein sequence ID" value="KAH8365987.1"/>
    <property type="molecule type" value="Genomic_DNA"/>
</dbReference>
<feature type="region of interest" description="Disordered" evidence="4">
    <location>
        <begin position="398"/>
        <end position="441"/>
    </location>
</feature>
<feature type="region of interest" description="Disordered" evidence="4">
    <location>
        <begin position="257"/>
        <end position="283"/>
    </location>
</feature>
<feature type="region of interest" description="Disordered" evidence="4">
    <location>
        <begin position="625"/>
        <end position="644"/>
    </location>
</feature>
<organism evidence="8 9">
    <name type="scientific">Drosophila rubida</name>
    <dbReference type="NCBI Taxonomy" id="30044"/>
    <lineage>
        <taxon>Eukaryota</taxon>
        <taxon>Metazoa</taxon>
        <taxon>Ecdysozoa</taxon>
        <taxon>Arthropoda</taxon>
        <taxon>Hexapoda</taxon>
        <taxon>Insecta</taxon>
        <taxon>Pterygota</taxon>
        <taxon>Neoptera</taxon>
        <taxon>Endopterygota</taxon>
        <taxon>Diptera</taxon>
        <taxon>Brachycera</taxon>
        <taxon>Muscomorpha</taxon>
        <taxon>Ephydroidea</taxon>
        <taxon>Drosophilidae</taxon>
        <taxon>Drosophila</taxon>
    </lineage>
</organism>
<evidence type="ECO:0000256" key="3">
    <source>
        <dbReference type="ARBA" id="ARBA00023180"/>
    </source>
</evidence>
<dbReference type="GO" id="GO:0008083">
    <property type="term" value="F:growth factor activity"/>
    <property type="evidence" value="ECO:0007669"/>
    <property type="project" value="TreeGrafter"/>
</dbReference>
<evidence type="ECO:0000313" key="8">
    <source>
        <dbReference type="EMBL" id="KAH8365987.1"/>
    </source>
</evidence>
<dbReference type="InterPro" id="IPR056200">
    <property type="entry name" value="NT_N"/>
</dbReference>